<evidence type="ECO:0000313" key="1">
    <source>
        <dbReference type="EMBL" id="AZS26665.1"/>
    </source>
</evidence>
<gene>
    <name evidence="1" type="ORF">DYL72_16850</name>
</gene>
<evidence type="ECO:0000313" key="2">
    <source>
        <dbReference type="Proteomes" id="UP000256923"/>
    </source>
</evidence>
<dbReference type="Pfam" id="PF04393">
    <property type="entry name" value="DUF535"/>
    <property type="match status" value="1"/>
</dbReference>
<dbReference type="AlphaFoldDB" id="A0A241PUL0"/>
<dbReference type="RefSeq" id="WP_017046842.1">
    <property type="nucleotide sequence ID" value="NZ_AJYT02000207.1"/>
</dbReference>
<dbReference type="InterPro" id="IPR007488">
    <property type="entry name" value="DUF535"/>
</dbReference>
<accession>A0A1E5FQC3</accession>
<dbReference type="GO" id="GO:0006974">
    <property type="term" value="P:DNA damage response"/>
    <property type="evidence" value="ECO:0007669"/>
    <property type="project" value="TreeGrafter"/>
</dbReference>
<dbReference type="EMBL" id="CP034673">
    <property type="protein sequence ID" value="AZS26665.1"/>
    <property type="molecule type" value="Genomic_DNA"/>
</dbReference>
<dbReference type="Proteomes" id="UP000256923">
    <property type="component" value="Chromosome 2"/>
</dbReference>
<dbReference type="PANTHER" id="PTHR38785">
    <property type="entry name" value="HOMOLOG OF VIRK"/>
    <property type="match status" value="1"/>
</dbReference>
<name>A0A241PUL0_VIBAN</name>
<dbReference type="PANTHER" id="PTHR38785:SF1">
    <property type="entry name" value="HOMOLOG OF VIRK"/>
    <property type="match status" value="1"/>
</dbReference>
<organism evidence="1 2">
    <name type="scientific">Vibrio anguillarum</name>
    <name type="common">Listonella anguillarum</name>
    <dbReference type="NCBI Taxonomy" id="55601"/>
    <lineage>
        <taxon>Bacteria</taxon>
        <taxon>Pseudomonadati</taxon>
        <taxon>Pseudomonadota</taxon>
        <taxon>Gammaproteobacteria</taxon>
        <taxon>Vibrionales</taxon>
        <taxon>Vibrionaceae</taxon>
        <taxon>Vibrio</taxon>
    </lineage>
</organism>
<sequence>MKHCTLFSMSDSPMFEAVLAAEILVHTMIIENKLDYLFSLSELSETIYPNTKGWSKIRKNIRFCLWGVTNAYALKSMLRLFSCSELAEVLKQCPQFLEKPLKPYLCVNWSAKERTWHINQHFIYLVEQFGFNAAKFFSESGFSIFDFYDKNGASYSLSLCSGEIREGSLGLQLTDEKGQKIYSISFNVSDQGRSIYIGSLQGPSSGVTDRNQIIKDLTRTTHGLRTKALMVEMIMTLARILGVENLYAISNRGHMYQALRYIGSKRKSVSFDYDELWTEYEAEKMSKYLYRLPTTPNRKGVETLNRNKRRLYTKRYEWLAEVETAMSGRIEQLKLMPKHFVV</sequence>
<proteinExistence type="predicted"/>
<reference evidence="1 2" key="1">
    <citation type="submission" date="2018-12" db="EMBL/GenBank/DDBJ databases">
        <title>Characterization and Draft Genome of Vibrio anguillarum J360 Marine Pathogen Isolated from an Outbreak in Lumpfish (Cyclopterus lumpus).</title>
        <authorList>
            <person name="Vasquez J.I."/>
            <person name="Cao T."/>
            <person name="Chakraborty S."/>
            <person name="Gnanagobal H."/>
            <person name="Wescot J."/>
            <person name="Boyce D."/>
            <person name="Santander J."/>
        </authorList>
    </citation>
    <scope>NUCLEOTIDE SEQUENCE [LARGE SCALE GENOMIC DNA]</scope>
    <source>
        <strain evidence="1 2">J360</strain>
    </source>
</reference>
<protein>
    <submittedName>
        <fullName evidence="1">DUF535 domain-containing protein</fullName>
    </submittedName>
</protein>
<accession>A0A241PUL0</accession>